<keyword evidence="1" id="KW-1133">Transmembrane helix</keyword>
<protein>
    <submittedName>
        <fullName evidence="2">Uncharacterized protein</fullName>
    </submittedName>
</protein>
<accession>A0A0E9SIL8</accession>
<feature type="transmembrane region" description="Helical" evidence="1">
    <location>
        <begin position="27"/>
        <end position="44"/>
    </location>
</feature>
<organism evidence="2">
    <name type="scientific">Anguilla anguilla</name>
    <name type="common">European freshwater eel</name>
    <name type="synonym">Muraena anguilla</name>
    <dbReference type="NCBI Taxonomy" id="7936"/>
    <lineage>
        <taxon>Eukaryota</taxon>
        <taxon>Metazoa</taxon>
        <taxon>Chordata</taxon>
        <taxon>Craniata</taxon>
        <taxon>Vertebrata</taxon>
        <taxon>Euteleostomi</taxon>
        <taxon>Actinopterygii</taxon>
        <taxon>Neopterygii</taxon>
        <taxon>Teleostei</taxon>
        <taxon>Anguilliformes</taxon>
        <taxon>Anguillidae</taxon>
        <taxon>Anguilla</taxon>
    </lineage>
</organism>
<evidence type="ECO:0000256" key="1">
    <source>
        <dbReference type="SAM" id="Phobius"/>
    </source>
</evidence>
<reference evidence="2" key="1">
    <citation type="submission" date="2014-11" db="EMBL/GenBank/DDBJ databases">
        <authorList>
            <person name="Amaro Gonzalez C."/>
        </authorList>
    </citation>
    <scope>NUCLEOTIDE SEQUENCE</scope>
</reference>
<dbReference type="AlphaFoldDB" id="A0A0E9SIL8"/>
<sequence>MLENRCTPHRRLNTSPTEHNWRSDFSFFWYYFSVLIPPWSFFSFSQ</sequence>
<dbReference type="EMBL" id="GBXM01068249">
    <property type="protein sequence ID" value="JAH40328.1"/>
    <property type="molecule type" value="Transcribed_RNA"/>
</dbReference>
<name>A0A0E9SIL8_ANGAN</name>
<keyword evidence="1" id="KW-0812">Transmembrane</keyword>
<keyword evidence="1" id="KW-0472">Membrane</keyword>
<reference evidence="2" key="2">
    <citation type="journal article" date="2015" name="Fish Shellfish Immunol.">
        <title>Early steps in the European eel (Anguilla anguilla)-Vibrio vulnificus interaction in the gills: Role of the RtxA13 toxin.</title>
        <authorList>
            <person name="Callol A."/>
            <person name="Pajuelo D."/>
            <person name="Ebbesson L."/>
            <person name="Teles M."/>
            <person name="MacKenzie S."/>
            <person name="Amaro C."/>
        </authorList>
    </citation>
    <scope>NUCLEOTIDE SEQUENCE</scope>
</reference>
<evidence type="ECO:0000313" key="2">
    <source>
        <dbReference type="EMBL" id="JAH40328.1"/>
    </source>
</evidence>
<proteinExistence type="predicted"/>